<comment type="caution">
    <text evidence="1">The sequence shown here is derived from an EMBL/GenBank/DDBJ whole genome shotgun (WGS) entry which is preliminary data.</text>
</comment>
<dbReference type="STRING" id="4072.A0A2G3A188"/>
<protein>
    <submittedName>
        <fullName evidence="1">Uncharacterized protein</fullName>
    </submittedName>
</protein>
<evidence type="ECO:0000313" key="2">
    <source>
        <dbReference type="Proteomes" id="UP000222542"/>
    </source>
</evidence>
<evidence type="ECO:0000313" key="1">
    <source>
        <dbReference type="EMBL" id="PHT87966.1"/>
    </source>
</evidence>
<reference evidence="1 2" key="2">
    <citation type="journal article" date="2017" name="Genome Biol.">
        <title>New reference genome sequences of hot pepper reveal the massive evolution of plant disease-resistance genes by retroduplication.</title>
        <authorList>
            <person name="Kim S."/>
            <person name="Park J."/>
            <person name="Yeom S.I."/>
            <person name="Kim Y.M."/>
            <person name="Seo E."/>
            <person name="Kim K.T."/>
            <person name="Kim M.S."/>
            <person name="Lee J.M."/>
            <person name="Cheong K."/>
            <person name="Shin H.S."/>
            <person name="Kim S.B."/>
            <person name="Han K."/>
            <person name="Lee J."/>
            <person name="Park M."/>
            <person name="Lee H.A."/>
            <person name="Lee H.Y."/>
            <person name="Lee Y."/>
            <person name="Oh S."/>
            <person name="Lee J.H."/>
            <person name="Choi E."/>
            <person name="Choi E."/>
            <person name="Lee S.E."/>
            <person name="Jeon J."/>
            <person name="Kim H."/>
            <person name="Choi G."/>
            <person name="Song H."/>
            <person name="Lee J."/>
            <person name="Lee S.C."/>
            <person name="Kwon J.K."/>
            <person name="Lee H.Y."/>
            <person name="Koo N."/>
            <person name="Hong Y."/>
            <person name="Kim R.W."/>
            <person name="Kang W.H."/>
            <person name="Huh J.H."/>
            <person name="Kang B.C."/>
            <person name="Yang T.J."/>
            <person name="Lee Y.H."/>
            <person name="Bennetzen J.L."/>
            <person name="Choi D."/>
        </authorList>
    </citation>
    <scope>NUCLEOTIDE SEQUENCE [LARGE SCALE GENOMIC DNA]</scope>
    <source>
        <strain evidence="2">cv. CM334</strain>
    </source>
</reference>
<dbReference type="InterPro" id="IPR052588">
    <property type="entry name" value="Kelch_domain_protein"/>
</dbReference>
<accession>A0A2G3A188</accession>
<dbReference type="PANTHER" id="PTHR46063:SF1">
    <property type="entry name" value="KELCH DOMAIN-CONTAINING PROTEIN 4"/>
    <property type="match status" value="1"/>
</dbReference>
<name>A0A2G3A188_CAPAN</name>
<sequence>MLQLANHFGTDLVGCLLKAGYPLFSKCGWFEQDFFVLLHLSRLHQGVSLIGRSRGLRKTLPSEELFLKLPLGREANILLAPSCLASLSLLSLAHTSLGTIVDGYIRSICGTHDRALDHGYKARSFMRLNINPLKETELVLYGGEFYNGNKDFWVLETNQWEQLNYKGCHSPRSGHRMWQEIKSTSGCMWPSARSGFQDEGNDQLE</sequence>
<dbReference type="PANTHER" id="PTHR46063">
    <property type="entry name" value="KELCH DOMAIN-CONTAINING PROTEIN"/>
    <property type="match status" value="1"/>
</dbReference>
<dbReference type="EMBL" id="AYRZ02000003">
    <property type="protein sequence ID" value="PHT87966.1"/>
    <property type="molecule type" value="Genomic_DNA"/>
</dbReference>
<gene>
    <name evidence="1" type="ORF">T459_10072</name>
</gene>
<proteinExistence type="predicted"/>
<dbReference type="Proteomes" id="UP000222542">
    <property type="component" value="Unassembled WGS sequence"/>
</dbReference>
<keyword evidence="2" id="KW-1185">Reference proteome</keyword>
<dbReference type="AlphaFoldDB" id="A0A2G3A188"/>
<organism evidence="1 2">
    <name type="scientific">Capsicum annuum</name>
    <name type="common">Capsicum pepper</name>
    <dbReference type="NCBI Taxonomy" id="4072"/>
    <lineage>
        <taxon>Eukaryota</taxon>
        <taxon>Viridiplantae</taxon>
        <taxon>Streptophyta</taxon>
        <taxon>Embryophyta</taxon>
        <taxon>Tracheophyta</taxon>
        <taxon>Spermatophyta</taxon>
        <taxon>Magnoliopsida</taxon>
        <taxon>eudicotyledons</taxon>
        <taxon>Gunneridae</taxon>
        <taxon>Pentapetalae</taxon>
        <taxon>asterids</taxon>
        <taxon>lamiids</taxon>
        <taxon>Solanales</taxon>
        <taxon>Solanaceae</taxon>
        <taxon>Solanoideae</taxon>
        <taxon>Capsiceae</taxon>
        <taxon>Capsicum</taxon>
    </lineage>
</organism>
<reference evidence="1 2" key="1">
    <citation type="journal article" date="2014" name="Nat. Genet.">
        <title>Genome sequence of the hot pepper provides insights into the evolution of pungency in Capsicum species.</title>
        <authorList>
            <person name="Kim S."/>
            <person name="Park M."/>
            <person name="Yeom S.I."/>
            <person name="Kim Y.M."/>
            <person name="Lee J.M."/>
            <person name="Lee H.A."/>
            <person name="Seo E."/>
            <person name="Choi J."/>
            <person name="Cheong K."/>
            <person name="Kim K.T."/>
            <person name="Jung K."/>
            <person name="Lee G.W."/>
            <person name="Oh S.K."/>
            <person name="Bae C."/>
            <person name="Kim S.B."/>
            <person name="Lee H.Y."/>
            <person name="Kim S.Y."/>
            <person name="Kim M.S."/>
            <person name="Kang B.C."/>
            <person name="Jo Y.D."/>
            <person name="Yang H.B."/>
            <person name="Jeong H.J."/>
            <person name="Kang W.H."/>
            <person name="Kwon J.K."/>
            <person name="Shin C."/>
            <person name="Lim J.Y."/>
            <person name="Park J.H."/>
            <person name="Huh J.H."/>
            <person name="Kim J.S."/>
            <person name="Kim B.D."/>
            <person name="Cohen O."/>
            <person name="Paran I."/>
            <person name="Suh M.C."/>
            <person name="Lee S.B."/>
            <person name="Kim Y.K."/>
            <person name="Shin Y."/>
            <person name="Noh S.J."/>
            <person name="Park J."/>
            <person name="Seo Y.S."/>
            <person name="Kwon S.Y."/>
            <person name="Kim H.A."/>
            <person name="Park J.M."/>
            <person name="Kim H.J."/>
            <person name="Choi S.B."/>
            <person name="Bosland P.W."/>
            <person name="Reeves G."/>
            <person name="Jo S.H."/>
            <person name="Lee B.W."/>
            <person name="Cho H.T."/>
            <person name="Choi H.S."/>
            <person name="Lee M.S."/>
            <person name="Yu Y."/>
            <person name="Do Choi Y."/>
            <person name="Park B.S."/>
            <person name="van Deynze A."/>
            <person name="Ashrafi H."/>
            <person name="Hill T."/>
            <person name="Kim W.T."/>
            <person name="Pai H.S."/>
            <person name="Ahn H.K."/>
            <person name="Yeam I."/>
            <person name="Giovannoni J.J."/>
            <person name="Rose J.K."/>
            <person name="Sorensen I."/>
            <person name="Lee S.J."/>
            <person name="Kim R.W."/>
            <person name="Choi I.Y."/>
            <person name="Choi B.S."/>
            <person name="Lim J.S."/>
            <person name="Lee Y.H."/>
            <person name="Choi D."/>
        </authorList>
    </citation>
    <scope>NUCLEOTIDE SEQUENCE [LARGE SCALE GENOMIC DNA]</scope>
    <source>
        <strain evidence="2">cv. CM334</strain>
    </source>
</reference>
<dbReference type="Gramene" id="PHT87966">
    <property type="protein sequence ID" value="PHT87966"/>
    <property type="gene ID" value="T459_10072"/>
</dbReference>